<evidence type="ECO:0000256" key="1">
    <source>
        <dbReference type="SAM" id="MobiDB-lite"/>
    </source>
</evidence>
<feature type="region of interest" description="Disordered" evidence="1">
    <location>
        <begin position="110"/>
        <end position="253"/>
    </location>
</feature>
<dbReference type="Proteomes" id="UP001266305">
    <property type="component" value="Unassembled WGS sequence"/>
</dbReference>
<sequence>MTWKRPLSEWGAAPGFGVPWHPLLHNGGPRTCSLCKMVGAKGDVTGEAHVIRKSEGGVAQIPACQVALMGKPQGGTELSWEEWTLGAWDHKDEGSFQGTVTFRRAELDGGRSSLKPAGLSGIGGKGGGGSGGGKNPFLDTSSRCLDVHGWGPGTPGSPNSKAPQGQCRTQPRSEVPGQPEERVREAPSWGAGTPLGHVCTHRNTGRADACPALQPNRTRQAGSGLRVVTSSPGLPSPGSREKRCDPSPEVTGA</sequence>
<reference evidence="2 3" key="1">
    <citation type="submission" date="2023-05" db="EMBL/GenBank/DDBJ databases">
        <title>B98-5 Cell Line De Novo Hybrid Assembly: An Optical Mapping Approach.</title>
        <authorList>
            <person name="Kananen K."/>
            <person name="Auerbach J.A."/>
            <person name="Kautto E."/>
            <person name="Blachly J.S."/>
        </authorList>
    </citation>
    <scope>NUCLEOTIDE SEQUENCE [LARGE SCALE GENOMIC DNA]</scope>
    <source>
        <strain evidence="2">B95-8</strain>
        <tissue evidence="2">Cell line</tissue>
    </source>
</reference>
<gene>
    <name evidence="2" type="ORF">P7K49_017207</name>
</gene>
<proteinExistence type="predicted"/>
<protein>
    <submittedName>
        <fullName evidence="2">Uncharacterized protein</fullName>
    </submittedName>
</protein>
<name>A0ABQ9V289_SAGOE</name>
<comment type="caution">
    <text evidence="2">The sequence shown here is derived from an EMBL/GenBank/DDBJ whole genome shotgun (WGS) entry which is preliminary data.</text>
</comment>
<feature type="compositionally biased region" description="Polar residues" evidence="1">
    <location>
        <begin position="156"/>
        <end position="172"/>
    </location>
</feature>
<evidence type="ECO:0000313" key="2">
    <source>
        <dbReference type="EMBL" id="KAK2103351.1"/>
    </source>
</evidence>
<evidence type="ECO:0000313" key="3">
    <source>
        <dbReference type="Proteomes" id="UP001266305"/>
    </source>
</evidence>
<organism evidence="2 3">
    <name type="scientific">Saguinus oedipus</name>
    <name type="common">Cotton-top tamarin</name>
    <name type="synonym">Oedipomidas oedipus</name>
    <dbReference type="NCBI Taxonomy" id="9490"/>
    <lineage>
        <taxon>Eukaryota</taxon>
        <taxon>Metazoa</taxon>
        <taxon>Chordata</taxon>
        <taxon>Craniata</taxon>
        <taxon>Vertebrata</taxon>
        <taxon>Euteleostomi</taxon>
        <taxon>Mammalia</taxon>
        <taxon>Eutheria</taxon>
        <taxon>Euarchontoglires</taxon>
        <taxon>Primates</taxon>
        <taxon>Haplorrhini</taxon>
        <taxon>Platyrrhini</taxon>
        <taxon>Cebidae</taxon>
        <taxon>Callitrichinae</taxon>
        <taxon>Saguinus</taxon>
    </lineage>
</organism>
<accession>A0ABQ9V289</accession>
<dbReference type="EMBL" id="JASSZA010000008">
    <property type="protein sequence ID" value="KAK2103351.1"/>
    <property type="molecule type" value="Genomic_DNA"/>
</dbReference>
<feature type="compositionally biased region" description="Gly residues" evidence="1">
    <location>
        <begin position="120"/>
        <end position="134"/>
    </location>
</feature>
<keyword evidence="3" id="KW-1185">Reference proteome</keyword>